<dbReference type="Proteomes" id="UP000219338">
    <property type="component" value="Unassembled WGS sequence"/>
</dbReference>
<accession>A0A284S6F7</accession>
<evidence type="ECO:0000313" key="2">
    <source>
        <dbReference type="Proteomes" id="UP000219338"/>
    </source>
</evidence>
<sequence length="49" mass="5633">MVGVVEYFESDEVDRLGFTVKDRQEMDLRDMGTMAISVRDERCCSAIND</sequence>
<gene>
    <name evidence="1" type="ORF">ARMOST_20107</name>
</gene>
<dbReference type="EMBL" id="FUEG01000036">
    <property type="protein sequence ID" value="SJL16581.1"/>
    <property type="molecule type" value="Genomic_DNA"/>
</dbReference>
<dbReference type="AlphaFoldDB" id="A0A284S6F7"/>
<reference evidence="2" key="1">
    <citation type="journal article" date="2017" name="Nat. Ecol. Evol.">
        <title>Genome expansion and lineage-specific genetic innovations in the forest pathogenic fungi Armillaria.</title>
        <authorList>
            <person name="Sipos G."/>
            <person name="Prasanna A.N."/>
            <person name="Walter M.C."/>
            <person name="O'Connor E."/>
            <person name="Balint B."/>
            <person name="Krizsan K."/>
            <person name="Kiss B."/>
            <person name="Hess J."/>
            <person name="Varga T."/>
            <person name="Slot J."/>
            <person name="Riley R."/>
            <person name="Boka B."/>
            <person name="Rigling D."/>
            <person name="Barry K."/>
            <person name="Lee J."/>
            <person name="Mihaltcheva S."/>
            <person name="LaButti K."/>
            <person name="Lipzen A."/>
            <person name="Waldron R."/>
            <person name="Moloney N.M."/>
            <person name="Sperisen C."/>
            <person name="Kredics L."/>
            <person name="Vagvoelgyi C."/>
            <person name="Patrignani A."/>
            <person name="Fitzpatrick D."/>
            <person name="Nagy I."/>
            <person name="Doyle S."/>
            <person name="Anderson J.B."/>
            <person name="Grigoriev I.V."/>
            <person name="Gueldener U."/>
            <person name="Muensterkoetter M."/>
            <person name="Nagy L.G."/>
        </authorList>
    </citation>
    <scope>NUCLEOTIDE SEQUENCE [LARGE SCALE GENOMIC DNA]</scope>
    <source>
        <strain evidence="2">C18/9</strain>
    </source>
</reference>
<name>A0A284S6F7_ARMOS</name>
<evidence type="ECO:0000313" key="1">
    <source>
        <dbReference type="EMBL" id="SJL16581.1"/>
    </source>
</evidence>
<protein>
    <submittedName>
        <fullName evidence="1">Uncharacterized protein</fullName>
    </submittedName>
</protein>
<proteinExistence type="predicted"/>
<organism evidence="1 2">
    <name type="scientific">Armillaria ostoyae</name>
    <name type="common">Armillaria root rot fungus</name>
    <dbReference type="NCBI Taxonomy" id="47428"/>
    <lineage>
        <taxon>Eukaryota</taxon>
        <taxon>Fungi</taxon>
        <taxon>Dikarya</taxon>
        <taxon>Basidiomycota</taxon>
        <taxon>Agaricomycotina</taxon>
        <taxon>Agaricomycetes</taxon>
        <taxon>Agaricomycetidae</taxon>
        <taxon>Agaricales</taxon>
        <taxon>Marasmiineae</taxon>
        <taxon>Physalacriaceae</taxon>
        <taxon>Armillaria</taxon>
    </lineage>
</organism>
<keyword evidence="2" id="KW-1185">Reference proteome</keyword>